<comment type="function">
    <text evidence="10">IGPS catalyzes the conversion of PRFAR and glutamine to IGP, AICAR and glutamate. The HisH subunit catalyzes the hydrolysis of glutamine to glutamate and ammonia as part of the synthesis of IGP and AICAR. The resulting ammonia molecule is channeled to the active site of HisF.</text>
</comment>
<dbReference type="HAMAP" id="MF_00278">
    <property type="entry name" value="HisH"/>
    <property type="match status" value="1"/>
</dbReference>
<evidence type="ECO:0000313" key="13">
    <source>
        <dbReference type="EMBL" id="TDG78330.1"/>
    </source>
</evidence>
<reference evidence="13 14" key="1">
    <citation type="journal article" date="2019" name="Appl. Microbiol. Biotechnol.">
        <title>Uncovering carbohydrate metabolism through a genotype-phenotype association study of 56 lactic acid bacteria genomes.</title>
        <authorList>
            <person name="Buron-Moles G."/>
            <person name="Chailyan A."/>
            <person name="Dolejs I."/>
            <person name="Forster J."/>
            <person name="Miks M.H."/>
        </authorList>
    </citation>
    <scope>NUCLEOTIDE SEQUENCE [LARGE SCALE GENOMIC DNA]</scope>
    <source>
        <strain evidence="13 14">ATCC 4005</strain>
    </source>
</reference>
<evidence type="ECO:0000256" key="3">
    <source>
        <dbReference type="ARBA" id="ARBA00022605"/>
    </source>
</evidence>
<dbReference type="PROSITE" id="PS51274">
    <property type="entry name" value="GATASE_COBBQ"/>
    <property type="match status" value="1"/>
</dbReference>
<dbReference type="PROSITE" id="PS51273">
    <property type="entry name" value="GATASE_TYPE_1"/>
    <property type="match status" value="1"/>
</dbReference>
<evidence type="ECO:0000256" key="1">
    <source>
        <dbReference type="ARBA" id="ARBA00005091"/>
    </source>
</evidence>
<dbReference type="AlphaFoldDB" id="A0A4R5NP84"/>
<organism evidence="13 14">
    <name type="scientific">Lentilactobacillus buchneri DSM 20057</name>
    <dbReference type="NCBI Taxonomy" id="1423728"/>
    <lineage>
        <taxon>Bacteria</taxon>
        <taxon>Bacillati</taxon>
        <taxon>Bacillota</taxon>
        <taxon>Bacilli</taxon>
        <taxon>Lactobacillales</taxon>
        <taxon>Lactobacillaceae</taxon>
        <taxon>Lentilactobacillus</taxon>
    </lineage>
</organism>
<comment type="catalytic activity">
    <reaction evidence="8 10">
        <text>5-[(5-phospho-1-deoxy-D-ribulos-1-ylimino)methylamino]-1-(5-phospho-beta-D-ribosyl)imidazole-4-carboxamide + L-glutamine = D-erythro-1-(imidazol-4-yl)glycerol 3-phosphate + 5-amino-1-(5-phospho-beta-D-ribosyl)imidazole-4-carboxamide + L-glutamate + H(+)</text>
        <dbReference type="Rhea" id="RHEA:24793"/>
        <dbReference type="ChEBI" id="CHEBI:15378"/>
        <dbReference type="ChEBI" id="CHEBI:29985"/>
        <dbReference type="ChEBI" id="CHEBI:58278"/>
        <dbReference type="ChEBI" id="CHEBI:58359"/>
        <dbReference type="ChEBI" id="CHEBI:58475"/>
        <dbReference type="ChEBI" id="CHEBI:58525"/>
        <dbReference type="EC" id="4.3.2.10"/>
    </reaction>
</comment>
<evidence type="ECO:0000256" key="4">
    <source>
        <dbReference type="ARBA" id="ARBA00022801"/>
    </source>
</evidence>
<dbReference type="InterPro" id="IPR029062">
    <property type="entry name" value="Class_I_gatase-like"/>
</dbReference>
<protein>
    <recommendedName>
        <fullName evidence="10">Imidazole glycerol phosphate synthase subunit HisH</fullName>
        <ecNumber evidence="10">4.3.2.10</ecNumber>
    </recommendedName>
    <alternativeName>
        <fullName evidence="10">IGP synthase glutaminase subunit</fullName>
        <ecNumber evidence="10">3.5.1.2</ecNumber>
    </alternativeName>
    <alternativeName>
        <fullName evidence="10">IGP synthase subunit HisH</fullName>
    </alternativeName>
    <alternativeName>
        <fullName evidence="10">ImGP synthase subunit HisH</fullName>
        <shortName evidence="10">IGPS subunit HisH</shortName>
    </alternativeName>
</protein>
<dbReference type="Gene3D" id="3.40.50.880">
    <property type="match status" value="1"/>
</dbReference>
<dbReference type="CDD" id="cd01748">
    <property type="entry name" value="GATase1_IGP_Synthase"/>
    <property type="match status" value="1"/>
</dbReference>
<dbReference type="RefSeq" id="WP_013727534.1">
    <property type="nucleotide sequence ID" value="NZ_AZDM01000021.1"/>
</dbReference>
<dbReference type="EC" id="4.3.2.10" evidence="10"/>
<dbReference type="GO" id="GO:0000107">
    <property type="term" value="F:imidazoleglycerol-phosphate synthase activity"/>
    <property type="evidence" value="ECO:0007669"/>
    <property type="project" value="UniProtKB-UniRule"/>
</dbReference>
<dbReference type="GO" id="GO:0000105">
    <property type="term" value="P:L-histidine biosynthetic process"/>
    <property type="evidence" value="ECO:0007669"/>
    <property type="project" value="UniProtKB-UniRule"/>
</dbReference>
<feature type="active site" evidence="10 11">
    <location>
        <position position="183"/>
    </location>
</feature>
<keyword evidence="5 10" id="KW-0315">Glutamine amidotransferase</keyword>
<dbReference type="SUPFAM" id="SSF52317">
    <property type="entry name" value="Class I glutamine amidotransferase-like"/>
    <property type="match status" value="1"/>
</dbReference>
<evidence type="ECO:0000256" key="10">
    <source>
        <dbReference type="HAMAP-Rule" id="MF_00278"/>
    </source>
</evidence>
<evidence type="ECO:0000256" key="7">
    <source>
        <dbReference type="ARBA" id="ARBA00023239"/>
    </source>
</evidence>
<dbReference type="PIRSF" id="PIRSF000495">
    <property type="entry name" value="Amidotransf_hisH"/>
    <property type="match status" value="1"/>
</dbReference>
<dbReference type="Proteomes" id="UP000295181">
    <property type="component" value="Unassembled WGS sequence"/>
</dbReference>
<comment type="subcellular location">
    <subcellularLocation>
        <location evidence="10">Cytoplasm</location>
    </subcellularLocation>
</comment>
<dbReference type="EMBL" id="PUFP01000044">
    <property type="protein sequence ID" value="TDG78330.1"/>
    <property type="molecule type" value="Genomic_DNA"/>
</dbReference>
<name>A0A4R5NP84_LENBU</name>
<evidence type="ECO:0000256" key="6">
    <source>
        <dbReference type="ARBA" id="ARBA00023102"/>
    </source>
</evidence>
<dbReference type="UniPathway" id="UPA00031">
    <property type="reaction ID" value="UER00010"/>
</dbReference>
<feature type="active site" evidence="10 11">
    <location>
        <position position="181"/>
    </location>
</feature>
<keyword evidence="6 10" id="KW-0368">Histidine biosynthesis</keyword>
<evidence type="ECO:0000256" key="8">
    <source>
        <dbReference type="ARBA" id="ARBA00047838"/>
    </source>
</evidence>
<comment type="pathway">
    <text evidence="1 10">Amino-acid biosynthesis; L-histidine biosynthesis; L-histidine from 5-phospho-alpha-D-ribose 1-diphosphate: step 5/9.</text>
</comment>
<evidence type="ECO:0000259" key="12">
    <source>
        <dbReference type="Pfam" id="PF00117"/>
    </source>
</evidence>
<accession>A0A4R5NP84</accession>
<proteinExistence type="inferred from homology"/>
<comment type="subunit">
    <text evidence="2 10">Heterodimer of HisH and HisF.</text>
</comment>
<evidence type="ECO:0000256" key="9">
    <source>
        <dbReference type="ARBA" id="ARBA00049534"/>
    </source>
</evidence>
<gene>
    <name evidence="10" type="primary">hisH</name>
    <name evidence="13" type="ORF">C5L32_000200</name>
</gene>
<keyword evidence="10" id="KW-0963">Cytoplasm</keyword>
<dbReference type="GO" id="GO:0004359">
    <property type="term" value="F:glutaminase activity"/>
    <property type="evidence" value="ECO:0007669"/>
    <property type="project" value="UniProtKB-EC"/>
</dbReference>
<evidence type="ECO:0000313" key="14">
    <source>
        <dbReference type="Proteomes" id="UP000295181"/>
    </source>
</evidence>
<dbReference type="GeneID" id="72461768"/>
<dbReference type="NCBIfam" id="TIGR01855">
    <property type="entry name" value="IMP_synth_hisH"/>
    <property type="match status" value="1"/>
</dbReference>
<evidence type="ECO:0000256" key="5">
    <source>
        <dbReference type="ARBA" id="ARBA00022962"/>
    </source>
</evidence>
<dbReference type="PANTHER" id="PTHR42701">
    <property type="entry name" value="IMIDAZOLE GLYCEROL PHOSPHATE SYNTHASE SUBUNIT HISH"/>
    <property type="match status" value="1"/>
</dbReference>
<feature type="active site" description="Nucleophile" evidence="10 11">
    <location>
        <position position="79"/>
    </location>
</feature>
<keyword evidence="3 10" id="KW-0028">Amino-acid biosynthesis</keyword>
<dbReference type="InterPro" id="IPR017926">
    <property type="entry name" value="GATASE"/>
</dbReference>
<dbReference type="GO" id="GO:0016829">
    <property type="term" value="F:lyase activity"/>
    <property type="evidence" value="ECO:0007669"/>
    <property type="project" value="UniProtKB-KW"/>
</dbReference>
<evidence type="ECO:0000256" key="11">
    <source>
        <dbReference type="PIRSR" id="PIRSR000495-1"/>
    </source>
</evidence>
<sequence length="208" mass="22484">MITIIDYDTGNTRNVKNALDFLGVPNQLSADPSEILTADGLILPGVGAFKKAMDSLNERGLVPVIQQAADAGIPILGICLGMQILFDKSYEFGESNGLGLIAGEVVPIPENLGVKVPHMGWDQNQSQQTDALGDGFDGQFSYFVHSYYVQTAAENIVSTVDYGVQIPSIVRKDNVIGFQFHPEKSGEVGLNGLAKFKEMVENADYSRN</sequence>
<comment type="caution">
    <text evidence="13">The sequence shown here is derived from an EMBL/GenBank/DDBJ whole genome shotgun (WGS) entry which is preliminary data.</text>
</comment>
<dbReference type="InterPro" id="IPR010139">
    <property type="entry name" value="Imidazole-glycPsynth_HisH"/>
</dbReference>
<feature type="domain" description="Glutamine amidotransferase" evidence="12">
    <location>
        <begin position="4"/>
        <end position="187"/>
    </location>
</feature>
<keyword evidence="7 10" id="KW-0456">Lyase</keyword>
<dbReference type="Pfam" id="PF00117">
    <property type="entry name" value="GATase"/>
    <property type="match status" value="1"/>
</dbReference>
<dbReference type="PANTHER" id="PTHR42701:SF1">
    <property type="entry name" value="IMIDAZOLE GLYCEROL PHOSPHATE SYNTHASE SUBUNIT HISH"/>
    <property type="match status" value="1"/>
</dbReference>
<keyword evidence="4 10" id="KW-0378">Hydrolase</keyword>
<dbReference type="EC" id="3.5.1.2" evidence="10"/>
<evidence type="ECO:0000256" key="2">
    <source>
        <dbReference type="ARBA" id="ARBA00011152"/>
    </source>
</evidence>
<dbReference type="GO" id="GO:0005737">
    <property type="term" value="C:cytoplasm"/>
    <property type="evidence" value="ECO:0007669"/>
    <property type="project" value="UniProtKB-SubCell"/>
</dbReference>
<comment type="catalytic activity">
    <reaction evidence="9 10">
        <text>L-glutamine + H2O = L-glutamate + NH4(+)</text>
        <dbReference type="Rhea" id="RHEA:15889"/>
        <dbReference type="ChEBI" id="CHEBI:15377"/>
        <dbReference type="ChEBI" id="CHEBI:28938"/>
        <dbReference type="ChEBI" id="CHEBI:29985"/>
        <dbReference type="ChEBI" id="CHEBI:58359"/>
        <dbReference type="EC" id="3.5.1.2"/>
    </reaction>
</comment>